<evidence type="ECO:0000313" key="3">
    <source>
        <dbReference type="EMBL" id="KAG9189979.1"/>
    </source>
</evidence>
<evidence type="ECO:0000313" key="4">
    <source>
        <dbReference type="Proteomes" id="UP001199106"/>
    </source>
</evidence>
<dbReference type="AlphaFoldDB" id="A0AAD4I6T3"/>
<evidence type="ECO:0000313" key="2">
    <source>
        <dbReference type="EMBL" id="KAG9187933.1"/>
    </source>
</evidence>
<dbReference type="Proteomes" id="UP001199106">
    <property type="component" value="Unassembled WGS sequence"/>
</dbReference>
<organism evidence="2 4">
    <name type="scientific">Alternaria panax</name>
    <dbReference type="NCBI Taxonomy" id="48097"/>
    <lineage>
        <taxon>Eukaryota</taxon>
        <taxon>Fungi</taxon>
        <taxon>Dikarya</taxon>
        <taxon>Ascomycota</taxon>
        <taxon>Pezizomycotina</taxon>
        <taxon>Dothideomycetes</taxon>
        <taxon>Pleosporomycetidae</taxon>
        <taxon>Pleosporales</taxon>
        <taxon>Pleosporineae</taxon>
        <taxon>Pleosporaceae</taxon>
        <taxon>Alternaria</taxon>
        <taxon>Alternaria sect. Panax</taxon>
    </lineage>
</organism>
<keyword evidence="4" id="KW-1185">Reference proteome</keyword>
<dbReference type="EMBL" id="JAANER010000006">
    <property type="protein sequence ID" value="KAG9187933.1"/>
    <property type="molecule type" value="Genomic_DNA"/>
</dbReference>
<comment type="caution">
    <text evidence="2">The sequence shown here is derived from an EMBL/GenBank/DDBJ whole genome shotgun (WGS) entry which is preliminary data.</text>
</comment>
<sequence length="192" mass="20498">MSTSTSLPSNDQIQAFFANDSSLNQFVKFLETYLFSVRITPRACAIIFEAANCIDASTLPSPASEFFACETIESYLTDPVHTSANLIHTSQPGLPTFRWLLTQYNPAQSSGINFKALTAVLATASRTSYSPSDGAVCDGCVQSSARPVDECRNIGAENLLEGLGLGAPTCTNCFAASVACEWQEADKEAASE</sequence>
<gene>
    <name evidence="2" type="ORF">G6011_01856</name>
    <name evidence="3" type="ORF">G6011_08067</name>
    <name evidence="1" type="ORF">G6011_11838</name>
</gene>
<reference evidence="2" key="1">
    <citation type="submission" date="2021-07" db="EMBL/GenBank/DDBJ databases">
        <title>Genome Resource of American Ginseng Black Spot Pathogen Alternaria panax.</title>
        <authorList>
            <person name="Qiu C."/>
            <person name="Wang W."/>
            <person name="Liu Z."/>
        </authorList>
    </citation>
    <scope>NUCLEOTIDE SEQUENCE</scope>
    <source>
        <strain evidence="2">BNCC115425</strain>
    </source>
</reference>
<dbReference type="EMBL" id="JAANER010000004">
    <property type="protein sequence ID" value="KAG9189979.1"/>
    <property type="molecule type" value="Genomic_DNA"/>
</dbReference>
<dbReference type="EMBL" id="JAANER010000013">
    <property type="protein sequence ID" value="KAG9185008.1"/>
    <property type="molecule type" value="Genomic_DNA"/>
</dbReference>
<accession>A0AAD4I6T3</accession>
<evidence type="ECO:0000313" key="1">
    <source>
        <dbReference type="EMBL" id="KAG9185008.1"/>
    </source>
</evidence>
<protein>
    <submittedName>
        <fullName evidence="2">Uncharacterized protein</fullName>
    </submittedName>
</protein>
<proteinExistence type="predicted"/>
<name>A0AAD4I6T3_9PLEO</name>